<dbReference type="SUPFAM" id="SSF63817">
    <property type="entry name" value="Sortase"/>
    <property type="match status" value="1"/>
</dbReference>
<dbReference type="Gene3D" id="2.40.260.10">
    <property type="entry name" value="Sortase"/>
    <property type="match status" value="1"/>
</dbReference>
<accession>A0ABV7EUJ2</accession>
<evidence type="ECO:0000313" key="3">
    <source>
        <dbReference type="Proteomes" id="UP001595462"/>
    </source>
</evidence>
<reference evidence="3" key="1">
    <citation type="journal article" date="2019" name="Int. J. Syst. Evol. Microbiol.">
        <title>The Global Catalogue of Microorganisms (GCM) 10K type strain sequencing project: providing services to taxonomists for standard genome sequencing and annotation.</title>
        <authorList>
            <consortium name="The Broad Institute Genomics Platform"/>
            <consortium name="The Broad Institute Genome Sequencing Center for Infectious Disease"/>
            <person name="Wu L."/>
            <person name="Ma J."/>
        </authorList>
    </citation>
    <scope>NUCLEOTIDE SEQUENCE [LARGE SCALE GENOMIC DNA]</scope>
    <source>
        <strain evidence="3">KCTC 52640</strain>
    </source>
</reference>
<dbReference type="InterPro" id="IPR041999">
    <property type="entry name" value="Sortase_D_1"/>
</dbReference>
<dbReference type="InterPro" id="IPR005754">
    <property type="entry name" value="Sortase"/>
</dbReference>
<keyword evidence="3" id="KW-1185">Reference proteome</keyword>
<comment type="caution">
    <text evidence="2">The sequence shown here is derived from an EMBL/GenBank/DDBJ whole genome shotgun (WGS) entry which is preliminary data.</text>
</comment>
<proteinExistence type="predicted"/>
<keyword evidence="1" id="KW-0378">Hydrolase</keyword>
<dbReference type="CDD" id="cd05828">
    <property type="entry name" value="Sortase_D_1"/>
    <property type="match status" value="1"/>
</dbReference>
<dbReference type="Proteomes" id="UP001595462">
    <property type="component" value="Unassembled WGS sequence"/>
</dbReference>
<evidence type="ECO:0000256" key="1">
    <source>
        <dbReference type="ARBA" id="ARBA00022801"/>
    </source>
</evidence>
<sequence>MAAHRDTRFRFLEELAVGDMLALEDLDGTVRRYRVTDTQIVRWDRFTTPRAPGARTLALATCYPFDAVTPGPLRYVVHARAVDRVATTRTATNDPRAGQ</sequence>
<dbReference type="Pfam" id="PF04203">
    <property type="entry name" value="Sortase"/>
    <property type="match status" value="1"/>
</dbReference>
<protein>
    <submittedName>
        <fullName evidence="2">Class D sortase</fullName>
    </submittedName>
</protein>
<dbReference type="InterPro" id="IPR023365">
    <property type="entry name" value="Sortase_dom-sf"/>
</dbReference>
<name>A0ABV7EUJ2_9GAMM</name>
<gene>
    <name evidence="2" type="ORF">ACFOSU_16755</name>
</gene>
<dbReference type="RefSeq" id="WP_380691373.1">
    <property type="nucleotide sequence ID" value="NZ_JBHRSS010000008.1"/>
</dbReference>
<dbReference type="EMBL" id="JBHRSS010000008">
    <property type="protein sequence ID" value="MFC3105523.1"/>
    <property type="molecule type" value="Genomic_DNA"/>
</dbReference>
<evidence type="ECO:0000313" key="2">
    <source>
        <dbReference type="EMBL" id="MFC3105523.1"/>
    </source>
</evidence>
<organism evidence="2 3">
    <name type="scientific">Salinisphaera aquimarina</name>
    <dbReference type="NCBI Taxonomy" id="2094031"/>
    <lineage>
        <taxon>Bacteria</taxon>
        <taxon>Pseudomonadati</taxon>
        <taxon>Pseudomonadota</taxon>
        <taxon>Gammaproteobacteria</taxon>
        <taxon>Salinisphaerales</taxon>
        <taxon>Salinisphaeraceae</taxon>
        <taxon>Salinisphaera</taxon>
    </lineage>
</organism>